<evidence type="ECO:0000256" key="1">
    <source>
        <dbReference type="SAM" id="Coils"/>
    </source>
</evidence>
<dbReference type="OrthoDB" id="977823at2"/>
<dbReference type="Proteomes" id="UP000245533">
    <property type="component" value="Unassembled WGS sequence"/>
</dbReference>
<dbReference type="AlphaFoldDB" id="A0A316TQA4"/>
<comment type="caution">
    <text evidence="2">The sequence shown here is derived from an EMBL/GenBank/DDBJ whole genome shotgun (WGS) entry which is preliminary data.</text>
</comment>
<organism evidence="2 3">
    <name type="scientific">Rhodohalobacter mucosus</name>
    <dbReference type="NCBI Taxonomy" id="2079485"/>
    <lineage>
        <taxon>Bacteria</taxon>
        <taxon>Pseudomonadati</taxon>
        <taxon>Balneolota</taxon>
        <taxon>Balneolia</taxon>
        <taxon>Balneolales</taxon>
        <taxon>Balneolaceae</taxon>
        <taxon>Rhodohalobacter</taxon>
    </lineage>
</organism>
<accession>A0A316TQA4</accession>
<proteinExistence type="predicted"/>
<dbReference type="EMBL" id="QGGB01000008">
    <property type="protein sequence ID" value="PWN05851.1"/>
    <property type="molecule type" value="Genomic_DNA"/>
</dbReference>
<keyword evidence="3" id="KW-1185">Reference proteome</keyword>
<reference evidence="2 3" key="1">
    <citation type="submission" date="2018-05" db="EMBL/GenBank/DDBJ databases">
        <title>Rhodohalobacter halophilus gen. nov., sp. nov., a moderately halophilic member of the family Balneolaceae.</title>
        <authorList>
            <person name="Liu Z.-W."/>
        </authorList>
    </citation>
    <scope>NUCLEOTIDE SEQUENCE [LARGE SCALE GENOMIC DNA]</scope>
    <source>
        <strain evidence="2 3">8A47</strain>
    </source>
</reference>
<protein>
    <submittedName>
        <fullName evidence="2">Uncharacterized protein</fullName>
    </submittedName>
</protein>
<evidence type="ECO:0000313" key="3">
    <source>
        <dbReference type="Proteomes" id="UP000245533"/>
    </source>
</evidence>
<evidence type="ECO:0000313" key="2">
    <source>
        <dbReference type="EMBL" id="PWN05851.1"/>
    </source>
</evidence>
<keyword evidence="1" id="KW-0175">Coiled coil</keyword>
<name>A0A316TQA4_9BACT</name>
<feature type="coiled-coil region" evidence="1">
    <location>
        <begin position="310"/>
        <end position="371"/>
    </location>
</feature>
<gene>
    <name evidence="2" type="ORF">DDZ15_11720</name>
</gene>
<sequence length="414" mass="47665">MKTLIKLILIIIAILLGEQQLQAQNANNQIDSQIRIAESILEEIFKSPDSNARNFFPGGQKLVQGEYIPGIGVHFKIDISQSRFYMDRDSSKTISGSVVTKEWVEERMLEYYNGYAAQLRSVPDREQVRITYGSDTINRSVFIIGRRQEISYESPETITAWASMSDIKAYASGNLSERQFRERLTIQDISEQDERRDLNIFASVLETAMNSAETEHLRVRREPTYEYLPGYGVHYHVRVGTGSSFSFGILEDIAVDLDEADLEDFDIEIDLGDIDVDQNRFEFDLDSMDISIQRMADSMKVYAEGIRIDTAQLRQHAEQARQQAEQMRQRFELRIAERDSVDLSGDAELMMDELIQTMRDYSGTLASLEEDQLLVITLHWEGRNPSLPERTQIRIIKGDLQRGAEPEIEEIRRR</sequence>
<dbReference type="RefSeq" id="WP_109647294.1">
    <property type="nucleotide sequence ID" value="NZ_QGGB01000008.1"/>
</dbReference>